<evidence type="ECO:0000256" key="3">
    <source>
        <dbReference type="PROSITE-ProRule" id="PRU00169"/>
    </source>
</evidence>
<evidence type="ECO:0000256" key="1">
    <source>
        <dbReference type="ARBA" id="ARBA00022553"/>
    </source>
</evidence>
<dbReference type="PANTHER" id="PTHR45339:SF1">
    <property type="entry name" value="HYBRID SIGNAL TRANSDUCTION HISTIDINE KINASE J"/>
    <property type="match status" value="1"/>
</dbReference>
<comment type="caution">
    <text evidence="5">The sequence shown here is derived from an EMBL/GenBank/DDBJ whole genome shotgun (WGS) entry which is preliminary data.</text>
</comment>
<dbReference type="PANTHER" id="PTHR45339">
    <property type="entry name" value="HYBRID SIGNAL TRANSDUCTION HISTIDINE KINASE J"/>
    <property type="match status" value="1"/>
</dbReference>
<dbReference type="Proteomes" id="UP000712673">
    <property type="component" value="Unassembled WGS sequence"/>
</dbReference>
<dbReference type="SUPFAM" id="SSF52172">
    <property type="entry name" value="CheY-like"/>
    <property type="match status" value="1"/>
</dbReference>
<evidence type="ECO:0000256" key="2">
    <source>
        <dbReference type="ARBA" id="ARBA00023012"/>
    </source>
</evidence>
<reference evidence="5" key="1">
    <citation type="submission" date="2019-03" db="EMBL/GenBank/DDBJ databases">
        <title>Lake Tanganyika Metagenome-Assembled Genomes (MAGs).</title>
        <authorList>
            <person name="Tran P."/>
        </authorList>
    </citation>
    <scope>NUCLEOTIDE SEQUENCE</scope>
    <source>
        <strain evidence="5">K_DeepCast_65m_m2_066</strain>
    </source>
</reference>
<gene>
    <name evidence="5" type="ORF">FJZ47_14460</name>
</gene>
<protein>
    <submittedName>
        <fullName evidence="5">Response regulator</fullName>
    </submittedName>
</protein>
<comment type="caution">
    <text evidence="3">Lacks conserved residue(s) required for the propagation of feature annotation.</text>
</comment>
<feature type="domain" description="Response regulatory" evidence="4">
    <location>
        <begin position="1"/>
        <end position="45"/>
    </location>
</feature>
<organism evidence="5 6">
    <name type="scientific">Tectimicrobiota bacterium</name>
    <dbReference type="NCBI Taxonomy" id="2528274"/>
    <lineage>
        <taxon>Bacteria</taxon>
        <taxon>Pseudomonadati</taxon>
        <taxon>Nitrospinota/Tectimicrobiota group</taxon>
        <taxon>Candidatus Tectimicrobiota</taxon>
    </lineage>
</organism>
<dbReference type="EMBL" id="VGLS01000453">
    <property type="protein sequence ID" value="MBM3224989.1"/>
    <property type="molecule type" value="Genomic_DNA"/>
</dbReference>
<dbReference type="InterPro" id="IPR011006">
    <property type="entry name" value="CheY-like_superfamily"/>
</dbReference>
<evidence type="ECO:0000259" key="4">
    <source>
        <dbReference type="PROSITE" id="PS50110"/>
    </source>
</evidence>
<dbReference type="GO" id="GO:0000160">
    <property type="term" value="P:phosphorelay signal transduction system"/>
    <property type="evidence" value="ECO:0007669"/>
    <property type="project" value="UniProtKB-KW"/>
</dbReference>
<evidence type="ECO:0000313" key="6">
    <source>
        <dbReference type="Proteomes" id="UP000712673"/>
    </source>
</evidence>
<dbReference type="PROSITE" id="PS50110">
    <property type="entry name" value="RESPONSE_REGULATORY"/>
    <property type="match status" value="1"/>
</dbReference>
<name>A0A937W162_UNCTE</name>
<evidence type="ECO:0000313" key="5">
    <source>
        <dbReference type="EMBL" id="MBM3224989.1"/>
    </source>
</evidence>
<sequence length="56" mass="6161">MDAIVALTADAMAEDRQRCLDAGMNDYLSKPFMLKQLQTVVTRWAPLPESASSSLC</sequence>
<dbReference type="InterPro" id="IPR001789">
    <property type="entry name" value="Sig_transdc_resp-reg_receiver"/>
</dbReference>
<accession>A0A937W162</accession>
<keyword evidence="1" id="KW-0597">Phosphoprotein</keyword>
<dbReference type="AlphaFoldDB" id="A0A937W162"/>
<proteinExistence type="predicted"/>
<keyword evidence="2" id="KW-0902">Two-component regulatory system</keyword>
<dbReference type="Pfam" id="PF00072">
    <property type="entry name" value="Response_reg"/>
    <property type="match status" value="1"/>
</dbReference>
<dbReference type="Gene3D" id="3.40.50.2300">
    <property type="match status" value="1"/>
</dbReference>